<dbReference type="EMBL" id="JBJIAA010000004">
    <property type="protein sequence ID" value="MFL0250024.1"/>
    <property type="molecule type" value="Genomic_DNA"/>
</dbReference>
<dbReference type="SUPFAM" id="SSF46689">
    <property type="entry name" value="Homeodomain-like"/>
    <property type="match status" value="1"/>
</dbReference>
<dbReference type="InterPro" id="IPR050624">
    <property type="entry name" value="HTH-type_Tx_Regulator"/>
</dbReference>
<name>A0ABW8TBW4_9CLOT</name>
<dbReference type="PROSITE" id="PS50977">
    <property type="entry name" value="HTH_TETR_2"/>
    <property type="match status" value="1"/>
</dbReference>
<feature type="domain" description="HTH tetR-type" evidence="3">
    <location>
        <begin position="5"/>
        <end position="67"/>
    </location>
</feature>
<feature type="DNA-binding region" description="H-T-H motif" evidence="2">
    <location>
        <begin position="30"/>
        <end position="49"/>
    </location>
</feature>
<evidence type="ECO:0000256" key="1">
    <source>
        <dbReference type="ARBA" id="ARBA00023125"/>
    </source>
</evidence>
<accession>A0ABW8TBW4</accession>
<keyword evidence="5" id="KW-1185">Reference proteome</keyword>
<dbReference type="InterPro" id="IPR009057">
    <property type="entry name" value="Homeodomain-like_sf"/>
</dbReference>
<proteinExistence type="predicted"/>
<comment type="caution">
    <text evidence="4">The sequence shown here is derived from an EMBL/GenBank/DDBJ whole genome shotgun (WGS) entry which is preliminary data.</text>
</comment>
<dbReference type="Proteomes" id="UP001623592">
    <property type="component" value="Unassembled WGS sequence"/>
</dbReference>
<keyword evidence="1 2" id="KW-0238">DNA-binding</keyword>
<evidence type="ECO:0000259" key="3">
    <source>
        <dbReference type="PROSITE" id="PS50977"/>
    </source>
</evidence>
<dbReference type="InterPro" id="IPR001647">
    <property type="entry name" value="HTH_TetR"/>
</dbReference>
<dbReference type="Pfam" id="PF00440">
    <property type="entry name" value="TetR_N"/>
    <property type="match status" value="1"/>
</dbReference>
<evidence type="ECO:0000313" key="4">
    <source>
        <dbReference type="EMBL" id="MFL0250024.1"/>
    </source>
</evidence>
<sequence>MKKSELAKENIIAVTINLIQEANGEADKITTRAIAKEAGVGIGLINYHFESKEKLLEICVQRIISDVIKSFKPDVNHELSSIGRLKKVTKMVTSFLIENSSVSKISILGDMNSPTVADNTMKTVKGLLFSMEDYSIPKKDKMLLSFGLTSILQAAFLRKDTMKESFGFNFNDRKEREAFIDFMIDKLFGGKQ</sequence>
<evidence type="ECO:0000313" key="5">
    <source>
        <dbReference type="Proteomes" id="UP001623592"/>
    </source>
</evidence>
<evidence type="ECO:0000256" key="2">
    <source>
        <dbReference type="PROSITE-ProRule" id="PRU00335"/>
    </source>
</evidence>
<protein>
    <submittedName>
        <fullName evidence="4">TetR/AcrR family transcriptional regulator</fullName>
    </submittedName>
</protein>
<dbReference type="RefSeq" id="WP_406786689.1">
    <property type="nucleotide sequence ID" value="NZ_JBJIAA010000004.1"/>
</dbReference>
<dbReference type="Gene3D" id="1.10.357.10">
    <property type="entry name" value="Tetracycline Repressor, domain 2"/>
    <property type="match status" value="1"/>
</dbReference>
<reference evidence="4 5" key="1">
    <citation type="submission" date="2024-11" db="EMBL/GenBank/DDBJ databases">
        <authorList>
            <person name="Heng Y.C."/>
            <person name="Lim A.C.H."/>
            <person name="Lee J.K.Y."/>
            <person name="Kittelmann S."/>
        </authorList>
    </citation>
    <scope>NUCLEOTIDE SEQUENCE [LARGE SCALE GENOMIC DNA]</scope>
    <source>
        <strain evidence="4 5">WILCCON 0114</strain>
    </source>
</reference>
<gene>
    <name evidence="4" type="ORF">ACJDT4_06280</name>
</gene>
<dbReference type="PANTHER" id="PTHR43479:SF11">
    <property type="entry name" value="ACREF_ENVCD OPERON REPRESSOR-RELATED"/>
    <property type="match status" value="1"/>
</dbReference>
<dbReference type="PANTHER" id="PTHR43479">
    <property type="entry name" value="ACREF/ENVCD OPERON REPRESSOR-RELATED"/>
    <property type="match status" value="1"/>
</dbReference>
<organism evidence="4 5">
    <name type="scientific">Clostridium neuense</name>
    <dbReference type="NCBI Taxonomy" id="1728934"/>
    <lineage>
        <taxon>Bacteria</taxon>
        <taxon>Bacillati</taxon>
        <taxon>Bacillota</taxon>
        <taxon>Clostridia</taxon>
        <taxon>Eubacteriales</taxon>
        <taxon>Clostridiaceae</taxon>
        <taxon>Clostridium</taxon>
    </lineage>
</organism>